<protein>
    <submittedName>
        <fullName evidence="1">Transcriptional regulator</fullName>
    </submittedName>
</protein>
<dbReference type="AlphaFoldDB" id="A0A381KKE3"/>
<dbReference type="EMBL" id="UFWD01000002">
    <property type="protein sequence ID" value="SUY83118.1"/>
    <property type="molecule type" value="Genomic_DNA"/>
</dbReference>
<organism evidence="1">
    <name type="scientific">Clostridioides difficile</name>
    <name type="common">Peptoclostridium difficile</name>
    <dbReference type="NCBI Taxonomy" id="1496"/>
    <lineage>
        <taxon>Bacteria</taxon>
        <taxon>Bacillati</taxon>
        <taxon>Bacillota</taxon>
        <taxon>Clostridia</taxon>
        <taxon>Peptostreptococcales</taxon>
        <taxon>Peptostreptococcaceae</taxon>
        <taxon>Clostridioides</taxon>
    </lineage>
</organism>
<sequence length="110" mass="12743">MSADKLLLGFHLDHVSNLNELLRKVAHNNICIMSDRMTKVAVWKTSVKTIQLVCMEYLNYIIDHSVIYEKIQCANWNGTEETNSIFNNSPSPLITLIYSCDLQQKKQHKF</sequence>
<reference evidence="1" key="1">
    <citation type="submission" date="2018-06" db="EMBL/GenBank/DDBJ databases">
        <authorList>
            <consortium name="Pathogen Informatics"/>
            <person name="Doyle S."/>
        </authorList>
    </citation>
    <scope>NUCLEOTIDE SEQUENCE</scope>
    <source>
        <strain evidence="1">NCTC13307</strain>
    </source>
</reference>
<proteinExistence type="predicted"/>
<name>A0A381KKE3_CLODI</name>
<dbReference type="RefSeq" id="WP_231299182.1">
    <property type="nucleotide sequence ID" value="NZ_CAAJVU010000007.1"/>
</dbReference>
<evidence type="ECO:0000313" key="1">
    <source>
        <dbReference type="EMBL" id="SUY83118.1"/>
    </source>
</evidence>
<gene>
    <name evidence="1" type="ORF">NCTC13307_04232</name>
</gene>
<accession>A0A381KKE3</accession>